<dbReference type="STRING" id="1776384.GCA_900086585_01341"/>
<dbReference type="OrthoDB" id="1863838at2"/>
<dbReference type="InterPro" id="IPR000045">
    <property type="entry name" value="Prepilin_IV_endopep_pep"/>
</dbReference>
<keyword evidence="2" id="KW-1133">Transmembrane helix</keyword>
<organism evidence="4 5">
    <name type="scientific">Emergencia timonensis</name>
    <dbReference type="NCBI Taxonomy" id="1776384"/>
    <lineage>
        <taxon>Bacteria</taxon>
        <taxon>Bacillati</taxon>
        <taxon>Bacillota</taxon>
        <taxon>Clostridia</taxon>
        <taxon>Peptostreptococcales</taxon>
        <taxon>Anaerovoracaceae</taxon>
        <taxon>Emergencia</taxon>
    </lineage>
</organism>
<accession>A0A415DVY7</accession>
<dbReference type="PANTHER" id="PTHR30487">
    <property type="entry name" value="TYPE 4 PREPILIN-LIKE PROTEINS LEADER PEPTIDE-PROCESSING ENZYME"/>
    <property type="match status" value="1"/>
</dbReference>
<feature type="transmembrane region" description="Helical" evidence="2">
    <location>
        <begin position="69"/>
        <end position="87"/>
    </location>
</feature>
<proteinExistence type="inferred from homology"/>
<evidence type="ECO:0000313" key="5">
    <source>
        <dbReference type="Proteomes" id="UP000284841"/>
    </source>
</evidence>
<keyword evidence="5" id="KW-1185">Reference proteome</keyword>
<dbReference type="RefSeq" id="WP_082907390.1">
    <property type="nucleotide sequence ID" value="NZ_AP025568.1"/>
</dbReference>
<comment type="caution">
    <text evidence="4">The sequence shown here is derived from an EMBL/GenBank/DDBJ whole genome shotgun (WGS) entry which is preliminary data.</text>
</comment>
<dbReference type="GO" id="GO:0004190">
    <property type="term" value="F:aspartic-type endopeptidase activity"/>
    <property type="evidence" value="ECO:0007669"/>
    <property type="project" value="InterPro"/>
</dbReference>
<dbReference type="PANTHER" id="PTHR30487:SF0">
    <property type="entry name" value="PREPILIN LEADER PEPTIDASE_N-METHYLTRANSFERASE-RELATED"/>
    <property type="match status" value="1"/>
</dbReference>
<keyword evidence="2" id="KW-0812">Transmembrane</keyword>
<keyword evidence="2" id="KW-0472">Membrane</keyword>
<feature type="transmembrane region" description="Helical" evidence="2">
    <location>
        <begin position="14"/>
        <end position="39"/>
    </location>
</feature>
<name>A0A415DVY7_9FIRM</name>
<dbReference type="Pfam" id="PF01478">
    <property type="entry name" value="Peptidase_A24"/>
    <property type="match status" value="1"/>
</dbReference>
<evidence type="ECO:0000256" key="2">
    <source>
        <dbReference type="SAM" id="Phobius"/>
    </source>
</evidence>
<feature type="transmembrane region" description="Helical" evidence="2">
    <location>
        <begin position="93"/>
        <end position="109"/>
    </location>
</feature>
<feature type="domain" description="Prepilin type IV endopeptidase peptidase" evidence="3">
    <location>
        <begin position="100"/>
        <end position="204"/>
    </location>
</feature>
<gene>
    <name evidence="4" type="ORF">DW099_16965</name>
</gene>
<evidence type="ECO:0000256" key="1">
    <source>
        <dbReference type="ARBA" id="ARBA00005801"/>
    </source>
</evidence>
<comment type="similarity">
    <text evidence="1">Belongs to the peptidase A24 family.</text>
</comment>
<dbReference type="GO" id="GO:0006465">
    <property type="term" value="P:signal peptide processing"/>
    <property type="evidence" value="ECO:0007669"/>
    <property type="project" value="TreeGrafter"/>
</dbReference>
<dbReference type="EMBL" id="QRMS01000006">
    <property type="protein sequence ID" value="RHJ84662.1"/>
    <property type="molecule type" value="Genomic_DNA"/>
</dbReference>
<feature type="transmembrane region" description="Helical" evidence="2">
    <location>
        <begin position="143"/>
        <end position="164"/>
    </location>
</feature>
<sequence length="245" mass="27039">MNGFTREVLEMTDILLIGIKCLAAILAGIFAGNGAVYFFNKMPAAWLCDYGEKPSEELLDPYTQRVKSYPWKFIFTMLFVVLGIKMVMDDWQFAIAGICALWLLLEMAIADQKYRIVPDQLIILLALTALGFIPFHGNWLDCLIGGAVGFGVMGFVAILGKMAYRRDTLGGGDIKLFASLGLITGLNGILIIFVIATLISAAHLIWLLARKKIKRSDTVAMVPYIAIAASVYLVFLWGYADVLLL</sequence>
<dbReference type="AlphaFoldDB" id="A0A415DVY7"/>
<feature type="transmembrane region" description="Helical" evidence="2">
    <location>
        <begin position="221"/>
        <end position="240"/>
    </location>
</feature>
<evidence type="ECO:0000313" key="4">
    <source>
        <dbReference type="EMBL" id="RHJ84662.1"/>
    </source>
</evidence>
<dbReference type="Proteomes" id="UP000284841">
    <property type="component" value="Unassembled WGS sequence"/>
</dbReference>
<evidence type="ECO:0000259" key="3">
    <source>
        <dbReference type="Pfam" id="PF01478"/>
    </source>
</evidence>
<dbReference type="InterPro" id="IPR050882">
    <property type="entry name" value="Prepilin_peptidase/N-MTase"/>
</dbReference>
<reference evidence="4 5" key="1">
    <citation type="submission" date="2018-08" db="EMBL/GenBank/DDBJ databases">
        <title>A genome reference for cultivated species of the human gut microbiota.</title>
        <authorList>
            <person name="Zou Y."/>
            <person name="Xue W."/>
            <person name="Luo G."/>
        </authorList>
    </citation>
    <scope>NUCLEOTIDE SEQUENCE [LARGE SCALE GENOMIC DNA]</scope>
    <source>
        <strain evidence="4 5">AM07-24</strain>
    </source>
</reference>
<feature type="transmembrane region" description="Helical" evidence="2">
    <location>
        <begin position="176"/>
        <end position="209"/>
    </location>
</feature>
<protein>
    <submittedName>
        <fullName evidence="4">Prepilin peptidase</fullName>
    </submittedName>
</protein>
<dbReference type="Gene3D" id="1.20.120.1220">
    <property type="match status" value="1"/>
</dbReference>
<dbReference type="GO" id="GO:0005886">
    <property type="term" value="C:plasma membrane"/>
    <property type="evidence" value="ECO:0007669"/>
    <property type="project" value="TreeGrafter"/>
</dbReference>
<feature type="transmembrane region" description="Helical" evidence="2">
    <location>
        <begin position="121"/>
        <end position="137"/>
    </location>
</feature>
<dbReference type="GeneID" id="83003721"/>